<dbReference type="SUPFAM" id="SSF54637">
    <property type="entry name" value="Thioesterase/thiol ester dehydrase-isomerase"/>
    <property type="match status" value="1"/>
</dbReference>
<dbReference type="Gene3D" id="3.10.129.10">
    <property type="entry name" value="Hotdog Thioesterase"/>
    <property type="match status" value="1"/>
</dbReference>
<dbReference type="InterPro" id="IPR002539">
    <property type="entry name" value="MaoC-like_dom"/>
</dbReference>
<gene>
    <name evidence="3" type="ORF">AB0H72_34835</name>
</gene>
<dbReference type="Proteomes" id="UP001551658">
    <property type="component" value="Unassembled WGS sequence"/>
</dbReference>
<comment type="similarity">
    <text evidence="1">Belongs to the enoyl-CoA hydratase/isomerase family.</text>
</comment>
<dbReference type="PANTHER" id="PTHR43664:SF1">
    <property type="entry name" value="BETA-METHYLMALYL-COA DEHYDRATASE"/>
    <property type="match status" value="1"/>
</dbReference>
<dbReference type="PANTHER" id="PTHR43664">
    <property type="entry name" value="MONOAMINE OXIDASE-RELATED"/>
    <property type="match status" value="1"/>
</dbReference>
<organism evidence="3 4">
    <name type="scientific">Nocardia fusca</name>
    <dbReference type="NCBI Taxonomy" id="941183"/>
    <lineage>
        <taxon>Bacteria</taxon>
        <taxon>Bacillati</taxon>
        <taxon>Actinomycetota</taxon>
        <taxon>Actinomycetes</taxon>
        <taxon>Mycobacteriales</taxon>
        <taxon>Nocardiaceae</taxon>
        <taxon>Nocardia</taxon>
    </lineage>
</organism>
<evidence type="ECO:0000313" key="3">
    <source>
        <dbReference type="EMBL" id="MEV0367872.1"/>
    </source>
</evidence>
<comment type="caution">
    <text evidence="3">The sequence shown here is derived from an EMBL/GenBank/DDBJ whole genome shotgun (WGS) entry which is preliminary data.</text>
</comment>
<dbReference type="InterPro" id="IPR029069">
    <property type="entry name" value="HotDog_dom_sf"/>
</dbReference>
<dbReference type="InterPro" id="IPR052342">
    <property type="entry name" value="MCH/BMMD"/>
</dbReference>
<dbReference type="RefSeq" id="WP_063131111.1">
    <property type="nucleotide sequence ID" value="NZ_JBFAIH010000039.1"/>
</dbReference>
<feature type="domain" description="MaoC-like" evidence="2">
    <location>
        <begin position="36"/>
        <end position="145"/>
    </location>
</feature>
<dbReference type="Pfam" id="PF01575">
    <property type="entry name" value="MaoC_dehydratas"/>
    <property type="match status" value="1"/>
</dbReference>
<reference evidence="3 4" key="1">
    <citation type="submission" date="2024-06" db="EMBL/GenBank/DDBJ databases">
        <title>The Natural Products Discovery Center: Release of the First 8490 Sequenced Strains for Exploring Actinobacteria Biosynthetic Diversity.</title>
        <authorList>
            <person name="Kalkreuter E."/>
            <person name="Kautsar S.A."/>
            <person name="Yang D."/>
            <person name="Bader C.D."/>
            <person name="Teijaro C.N."/>
            <person name="Fluegel L."/>
            <person name="Davis C.M."/>
            <person name="Simpson J.R."/>
            <person name="Lauterbach L."/>
            <person name="Steele A.D."/>
            <person name="Gui C."/>
            <person name="Meng S."/>
            <person name="Li G."/>
            <person name="Viehrig K."/>
            <person name="Ye F."/>
            <person name="Su P."/>
            <person name="Kiefer A.F."/>
            <person name="Nichols A."/>
            <person name="Cepeda A.J."/>
            <person name="Yan W."/>
            <person name="Fan B."/>
            <person name="Jiang Y."/>
            <person name="Adhikari A."/>
            <person name="Zheng C.-J."/>
            <person name="Schuster L."/>
            <person name="Cowan T.M."/>
            <person name="Smanski M.J."/>
            <person name="Chevrette M.G."/>
            <person name="De Carvalho L.P.S."/>
            <person name="Shen B."/>
        </authorList>
    </citation>
    <scope>NUCLEOTIDE SEQUENCE [LARGE SCALE GENOMIC DNA]</scope>
    <source>
        <strain evidence="3 4">NPDC050671</strain>
    </source>
</reference>
<proteinExistence type="inferred from homology"/>
<dbReference type="EMBL" id="JBFAIH010000039">
    <property type="protein sequence ID" value="MEV0367872.1"/>
    <property type="molecule type" value="Genomic_DNA"/>
</dbReference>
<evidence type="ECO:0000256" key="1">
    <source>
        <dbReference type="ARBA" id="ARBA00005254"/>
    </source>
</evidence>
<evidence type="ECO:0000259" key="2">
    <source>
        <dbReference type="Pfam" id="PF01575"/>
    </source>
</evidence>
<keyword evidence="4" id="KW-1185">Reference proteome</keyword>
<sequence>MSGEKITKDVDHDVSGLKRVVQTGLWFEELETGVLYEHRPGRTMTETDNVLFSTLTMNTQGLHIDKAFSDAQEPFHERLVNSLFTLGTMIGQAVAHLTQGTTVANLGFEEVKFPAPLFHGDTVYTETVVLDKRESKSRPGQGVVTFRHVARNQHGTVVGVAVRNALIRLRPSEERP</sequence>
<dbReference type="CDD" id="cd03451">
    <property type="entry name" value="FkbR2"/>
    <property type="match status" value="1"/>
</dbReference>
<evidence type="ECO:0000313" key="4">
    <source>
        <dbReference type="Proteomes" id="UP001551658"/>
    </source>
</evidence>
<protein>
    <submittedName>
        <fullName evidence="3">MaoC family dehydratase</fullName>
    </submittedName>
</protein>
<name>A0ABV3FJI7_9NOCA</name>
<accession>A0ABV3FJI7</accession>